<dbReference type="PANTHER" id="PTHR43479">
    <property type="entry name" value="ACREF/ENVCD OPERON REPRESSOR-RELATED"/>
    <property type="match status" value="1"/>
</dbReference>
<dbReference type="Proteomes" id="UP000002043">
    <property type="component" value="Chromosome"/>
</dbReference>
<dbReference type="FunFam" id="1.10.10.60:FF:000141">
    <property type="entry name" value="TetR family transcriptional regulator"/>
    <property type="match status" value="1"/>
</dbReference>
<dbReference type="SUPFAM" id="SSF46689">
    <property type="entry name" value="Homeodomain-like"/>
    <property type="match status" value="1"/>
</dbReference>
<protein>
    <submittedName>
        <fullName evidence="6">Transcriptional regulator, TetR family</fullName>
    </submittedName>
</protein>
<dbReference type="HOGENOM" id="CLU_069356_12_2_0"/>
<dbReference type="InterPro" id="IPR036271">
    <property type="entry name" value="Tet_transcr_reg_TetR-rel_C_sf"/>
</dbReference>
<evidence type="ECO:0000256" key="1">
    <source>
        <dbReference type="ARBA" id="ARBA00023015"/>
    </source>
</evidence>
<evidence type="ECO:0000256" key="2">
    <source>
        <dbReference type="ARBA" id="ARBA00023125"/>
    </source>
</evidence>
<dbReference type="PANTHER" id="PTHR43479:SF11">
    <property type="entry name" value="ACREF_ENVCD OPERON REPRESSOR-RELATED"/>
    <property type="match status" value="1"/>
</dbReference>
<dbReference type="RefSeq" id="WP_012991147.1">
    <property type="nucleotide sequence ID" value="NC_013894.1"/>
</dbReference>
<dbReference type="STRING" id="638303.Thal_0103"/>
<dbReference type="eggNOG" id="COG1309">
    <property type="taxonomic scope" value="Bacteria"/>
</dbReference>
<dbReference type="GO" id="GO:0003677">
    <property type="term" value="F:DNA binding"/>
    <property type="evidence" value="ECO:0007669"/>
    <property type="project" value="UniProtKB-UniRule"/>
</dbReference>
<dbReference type="OrthoDB" id="13453at2"/>
<dbReference type="InterPro" id="IPR049446">
    <property type="entry name" value="TetR_AcrR1-like_C"/>
</dbReference>
<evidence type="ECO:0000256" key="3">
    <source>
        <dbReference type="ARBA" id="ARBA00023163"/>
    </source>
</evidence>
<dbReference type="PRINTS" id="PR00455">
    <property type="entry name" value="HTHTETR"/>
</dbReference>
<keyword evidence="1" id="KW-0805">Transcription regulation</keyword>
<dbReference type="InterPro" id="IPR009057">
    <property type="entry name" value="Homeodomain-like_sf"/>
</dbReference>
<keyword evidence="3" id="KW-0804">Transcription</keyword>
<dbReference type="InterPro" id="IPR023772">
    <property type="entry name" value="DNA-bd_HTH_TetR-type_CS"/>
</dbReference>
<name>D3SNK3_THEAH</name>
<keyword evidence="2 4" id="KW-0238">DNA-binding</keyword>
<gene>
    <name evidence="6" type="ordered locus">Thal_0103</name>
</gene>
<reference evidence="7" key="1">
    <citation type="journal article" date="2010" name="Stand. Genomic Sci.">
        <title>Complete genome sequence of Thermocrinis albus type strain (HI 11/12T).</title>
        <authorList>
            <person name="Wirth R."/>
            <person name="Sikorski J."/>
            <person name="Brambilla E."/>
            <person name="Misra M."/>
            <person name="Lapidus A."/>
            <person name="Copeland A."/>
            <person name="Nolan M."/>
            <person name="Lucas S."/>
            <person name="Chen F."/>
            <person name="Tice H."/>
            <person name="Cheng J.F."/>
            <person name="Han C."/>
            <person name="Detter J.C."/>
            <person name="Tapia R."/>
            <person name="Bruce D."/>
            <person name="Goodwin L."/>
            <person name="Pitluck S."/>
            <person name="Pati A."/>
            <person name="Anderson I."/>
            <person name="Ivanova N."/>
            <person name="Mavromatis K."/>
            <person name="Mikhailova N."/>
            <person name="Chen A."/>
            <person name="Palaniappan K."/>
            <person name="Bilek Y."/>
            <person name="Hader T."/>
            <person name="Land M."/>
            <person name="Hauser L."/>
            <person name="Chang Y.J."/>
            <person name="Jeffries C.D."/>
            <person name="Tindall B.J."/>
            <person name="Rohde M."/>
            <person name="Goker M."/>
            <person name="Bristow J."/>
            <person name="Eisen J.A."/>
            <person name="Markowitz V."/>
            <person name="Hugenholtz P."/>
            <person name="Kyrpides N.C."/>
            <person name="Klenk H.P."/>
        </authorList>
    </citation>
    <scope>NUCLEOTIDE SEQUENCE [LARGE SCALE GENOMIC DNA]</scope>
    <source>
        <strain evidence="7">DSM 14484 / JCM 11386 / HI 11/12</strain>
    </source>
</reference>
<dbReference type="AlphaFoldDB" id="D3SNK3"/>
<dbReference type="KEGG" id="tal:Thal_0103"/>
<feature type="DNA-binding region" description="H-T-H motif" evidence="4">
    <location>
        <begin position="25"/>
        <end position="44"/>
    </location>
</feature>
<feature type="domain" description="HTH tetR-type" evidence="5">
    <location>
        <begin position="2"/>
        <end position="62"/>
    </location>
</feature>
<dbReference type="SUPFAM" id="SSF48498">
    <property type="entry name" value="Tetracyclin repressor-like, C-terminal domain"/>
    <property type="match status" value="1"/>
</dbReference>
<evidence type="ECO:0000256" key="4">
    <source>
        <dbReference type="PROSITE-ProRule" id="PRU00335"/>
    </source>
</evidence>
<evidence type="ECO:0000313" key="7">
    <source>
        <dbReference type="Proteomes" id="UP000002043"/>
    </source>
</evidence>
<dbReference type="InterPro" id="IPR050624">
    <property type="entry name" value="HTH-type_Tx_Regulator"/>
</dbReference>
<dbReference type="Gene3D" id="1.10.357.10">
    <property type="entry name" value="Tetracycline Repressor, domain 2"/>
    <property type="match status" value="1"/>
</dbReference>
<dbReference type="Pfam" id="PF00440">
    <property type="entry name" value="TetR_N"/>
    <property type="match status" value="1"/>
</dbReference>
<evidence type="ECO:0000259" key="5">
    <source>
        <dbReference type="PROSITE" id="PS50977"/>
    </source>
</evidence>
<dbReference type="Gene3D" id="1.10.10.60">
    <property type="entry name" value="Homeodomain-like"/>
    <property type="match status" value="1"/>
</dbReference>
<dbReference type="PROSITE" id="PS50977">
    <property type="entry name" value="HTH_TETR_2"/>
    <property type="match status" value="1"/>
</dbReference>
<dbReference type="Pfam" id="PF21542">
    <property type="entry name" value="TetR_C_42"/>
    <property type="match status" value="1"/>
</dbReference>
<proteinExistence type="predicted"/>
<keyword evidence="7" id="KW-1185">Reference proteome</keyword>
<sequence>MKDTRSRILEVAEELFSKRGYHTTSVEDIVKQAGLSKGAFYFHFRSKEDLFQQLLEKINEELLGNLQHWVDKKVPVEEALLGHAEDLLRMFYKHRRIAYIFMFQLLGSSEEFRKIYFEKMAKVRQLLTKLIERGVKEENFTYRNVENIVNLYMGYMRIVMLEYMFKEEVDLEEVIRLAKEGITVLLKGLRG</sequence>
<evidence type="ECO:0000313" key="6">
    <source>
        <dbReference type="EMBL" id="ADC88740.1"/>
    </source>
</evidence>
<dbReference type="EMBL" id="CP001931">
    <property type="protein sequence ID" value="ADC88740.1"/>
    <property type="molecule type" value="Genomic_DNA"/>
</dbReference>
<accession>D3SNK3</accession>
<dbReference type="PROSITE" id="PS01081">
    <property type="entry name" value="HTH_TETR_1"/>
    <property type="match status" value="1"/>
</dbReference>
<organism evidence="6 7">
    <name type="scientific">Thermocrinis albus (strain DSM 14484 / JCM 11386 / HI 11/12)</name>
    <dbReference type="NCBI Taxonomy" id="638303"/>
    <lineage>
        <taxon>Bacteria</taxon>
        <taxon>Pseudomonadati</taxon>
        <taxon>Aquificota</taxon>
        <taxon>Aquificia</taxon>
        <taxon>Aquificales</taxon>
        <taxon>Aquificaceae</taxon>
        <taxon>Thermocrinis</taxon>
    </lineage>
</organism>
<dbReference type="InterPro" id="IPR001647">
    <property type="entry name" value="HTH_TetR"/>
</dbReference>